<comment type="similarity">
    <text evidence="6">Belongs to the class I-like SAM-binding methyltransferase superfamily. RNA M5U methyltransferase family.</text>
</comment>
<evidence type="ECO:0000256" key="5">
    <source>
        <dbReference type="ARBA" id="ARBA00047278"/>
    </source>
</evidence>
<evidence type="ECO:0000256" key="1">
    <source>
        <dbReference type="ARBA" id="ARBA00022603"/>
    </source>
</evidence>
<feature type="binding site" evidence="6">
    <location>
        <position position="293"/>
    </location>
    <ligand>
        <name>S-adenosyl-L-methionine</name>
        <dbReference type="ChEBI" id="CHEBI:59789"/>
    </ligand>
</feature>
<feature type="non-terminal residue" evidence="8">
    <location>
        <position position="1"/>
    </location>
</feature>
<keyword evidence="3 6" id="KW-0949">S-adenosyl-L-methionine</keyword>
<feature type="domain" description="Methyltransferase" evidence="7">
    <location>
        <begin position="257"/>
        <end position="328"/>
    </location>
</feature>
<dbReference type="Gene3D" id="2.40.50.1070">
    <property type="match status" value="1"/>
</dbReference>
<gene>
    <name evidence="8" type="primary">Trmt2b</name>
    <name evidence="8" type="ORF">CETCET_R07543</name>
</gene>
<evidence type="ECO:0000313" key="9">
    <source>
        <dbReference type="Proteomes" id="UP000524451"/>
    </source>
</evidence>
<dbReference type="PANTHER" id="PTHR45904">
    <property type="entry name" value="TRNA (URACIL-5-)-METHYLTRANSFERASE"/>
    <property type="match status" value="1"/>
</dbReference>
<feature type="binding site" evidence="6">
    <location>
        <position position="236"/>
    </location>
    <ligand>
        <name>S-adenosyl-L-methionine</name>
        <dbReference type="ChEBI" id="CHEBI:59789"/>
    </ligand>
</feature>
<reference evidence="8 9" key="1">
    <citation type="submission" date="2019-09" db="EMBL/GenBank/DDBJ databases">
        <title>Bird 10,000 Genomes (B10K) Project - Family phase.</title>
        <authorList>
            <person name="Zhang G."/>
        </authorList>
    </citation>
    <scope>NUCLEOTIDE SEQUENCE [LARGE SCALE GENOMIC DNA]</scope>
    <source>
        <strain evidence="8">OUT-0056</strain>
        <tissue evidence="8">Blood</tissue>
    </source>
</reference>
<dbReference type="GO" id="GO:0006396">
    <property type="term" value="P:RNA processing"/>
    <property type="evidence" value="ECO:0007669"/>
    <property type="project" value="InterPro"/>
</dbReference>
<dbReference type="GO" id="GO:0030697">
    <property type="term" value="F:tRNA (uracil(54)-C5)-methyltransferase activity, S-adenosyl methionine-dependent"/>
    <property type="evidence" value="ECO:0007669"/>
    <property type="project" value="UniProtKB-EC"/>
</dbReference>
<dbReference type="GO" id="GO:0032259">
    <property type="term" value="P:methylation"/>
    <property type="evidence" value="ECO:0007669"/>
    <property type="project" value="UniProtKB-KW"/>
</dbReference>
<dbReference type="EMBL" id="VZUI01079549">
    <property type="protein sequence ID" value="NXV08073.1"/>
    <property type="molecule type" value="Genomic_DNA"/>
</dbReference>
<dbReference type="AlphaFoldDB" id="A0A7L3QYA8"/>
<dbReference type="GO" id="GO:0003723">
    <property type="term" value="F:RNA binding"/>
    <property type="evidence" value="ECO:0007669"/>
    <property type="project" value="TreeGrafter"/>
</dbReference>
<dbReference type="EC" id="2.1.1.35" evidence="4"/>
<feature type="non-terminal residue" evidence="8">
    <location>
        <position position="424"/>
    </location>
</feature>
<evidence type="ECO:0000256" key="2">
    <source>
        <dbReference type="ARBA" id="ARBA00022679"/>
    </source>
</evidence>
<dbReference type="PANTHER" id="PTHR45904:SF1">
    <property type="entry name" value="TRNA (URACIL-5-)-METHYLTRANSFERASE HOMOLOG B"/>
    <property type="match status" value="1"/>
</dbReference>
<dbReference type="InterPro" id="IPR025823">
    <property type="entry name" value="TRM2B_chor"/>
</dbReference>
<comment type="caution">
    <text evidence="8">The sequence shown here is derived from an EMBL/GenBank/DDBJ whole genome shotgun (WGS) entry which is preliminary data.</text>
</comment>
<dbReference type="PROSITE" id="PS51687">
    <property type="entry name" value="SAM_MT_RNA_M5U"/>
    <property type="match status" value="1"/>
</dbReference>
<dbReference type="PROSITE" id="PS51621">
    <property type="entry name" value="SAM_MT_RNA_M5U_1"/>
    <property type="match status" value="1"/>
</dbReference>
<comment type="caution">
    <text evidence="6">Lacks conserved residue(s) required for the propagation of feature annotation.</text>
</comment>
<comment type="catalytic activity">
    <reaction evidence="5">
        <text>uridine(54) in tRNA + S-adenosyl-L-methionine = 5-methyluridine(54) in tRNA + S-adenosyl-L-homocysteine + H(+)</text>
        <dbReference type="Rhea" id="RHEA:42712"/>
        <dbReference type="Rhea" id="RHEA-COMP:10167"/>
        <dbReference type="Rhea" id="RHEA-COMP:10193"/>
        <dbReference type="ChEBI" id="CHEBI:15378"/>
        <dbReference type="ChEBI" id="CHEBI:57856"/>
        <dbReference type="ChEBI" id="CHEBI:59789"/>
        <dbReference type="ChEBI" id="CHEBI:65315"/>
        <dbReference type="ChEBI" id="CHEBI:74447"/>
        <dbReference type="EC" id="2.1.1.35"/>
    </reaction>
    <physiologicalReaction direction="left-to-right" evidence="5">
        <dbReference type="Rhea" id="RHEA:42713"/>
    </physiologicalReaction>
</comment>
<evidence type="ECO:0000313" key="8">
    <source>
        <dbReference type="EMBL" id="NXV08073.1"/>
    </source>
</evidence>
<organism evidence="8 9">
    <name type="scientific">Cettia cetti</name>
    <dbReference type="NCBI Taxonomy" id="68486"/>
    <lineage>
        <taxon>Eukaryota</taxon>
        <taxon>Metazoa</taxon>
        <taxon>Chordata</taxon>
        <taxon>Craniata</taxon>
        <taxon>Vertebrata</taxon>
        <taxon>Euteleostomi</taxon>
        <taxon>Archelosauria</taxon>
        <taxon>Archosauria</taxon>
        <taxon>Dinosauria</taxon>
        <taxon>Saurischia</taxon>
        <taxon>Theropoda</taxon>
        <taxon>Coelurosauria</taxon>
        <taxon>Aves</taxon>
        <taxon>Neognathae</taxon>
        <taxon>Neoaves</taxon>
        <taxon>Telluraves</taxon>
        <taxon>Australaves</taxon>
        <taxon>Passeriformes</taxon>
        <taxon>Sylvioidea</taxon>
        <taxon>Sylviidae</taxon>
        <taxon>Acrocephalinae</taxon>
        <taxon>Cettia</taxon>
    </lineage>
</organism>
<keyword evidence="2 6" id="KW-0808">Transferase</keyword>
<accession>A0A7L3QYA8</accession>
<evidence type="ECO:0000259" key="7">
    <source>
        <dbReference type="Pfam" id="PF13847"/>
    </source>
</evidence>
<evidence type="ECO:0000256" key="3">
    <source>
        <dbReference type="ARBA" id="ARBA00022691"/>
    </source>
</evidence>
<proteinExistence type="inferred from homology"/>
<feature type="active site" description="Nucleophile" evidence="6">
    <location>
        <position position="371"/>
    </location>
</feature>
<dbReference type="Pfam" id="PF13847">
    <property type="entry name" value="Methyltransf_31"/>
    <property type="match status" value="1"/>
</dbReference>
<keyword evidence="1 6" id="KW-0489">Methyltransferase</keyword>
<dbReference type="InterPro" id="IPR025714">
    <property type="entry name" value="Methyltranfer_dom"/>
</dbReference>
<dbReference type="Proteomes" id="UP000524451">
    <property type="component" value="Unassembled WGS sequence"/>
</dbReference>
<protein>
    <recommendedName>
        <fullName evidence="4">tRNA (uracil(54)-C(5))-methyltransferase</fullName>
        <ecNumber evidence="4">2.1.1.35</ecNumber>
    </recommendedName>
</protein>
<dbReference type="InterPro" id="IPR045850">
    <property type="entry name" value="TRM2_met"/>
</dbReference>
<dbReference type="CDD" id="cd02440">
    <property type="entry name" value="AdoMet_MTases"/>
    <property type="match status" value="1"/>
</dbReference>
<name>A0A7L3QYA8_9SYLV</name>
<evidence type="ECO:0000256" key="4">
    <source>
        <dbReference type="ARBA" id="ARBA00033763"/>
    </source>
</evidence>
<feature type="binding site" evidence="6">
    <location>
        <position position="343"/>
    </location>
    <ligand>
        <name>S-adenosyl-L-methionine</name>
        <dbReference type="ChEBI" id="CHEBI:59789"/>
    </ligand>
</feature>
<dbReference type="SUPFAM" id="SSF53335">
    <property type="entry name" value="S-adenosyl-L-methionine-dependent methyltransferases"/>
    <property type="match status" value="1"/>
</dbReference>
<dbReference type="InterPro" id="IPR029063">
    <property type="entry name" value="SAM-dependent_MTases_sf"/>
</dbReference>
<sequence>RLANAVTPLWRLPYQEQLQVKYESQRKILQTLTSCLEELGIDAQKAGGLCCPLQPVVPSPIINGYRNKSTFSVNRGPDGNPKTVGLYVGTGRGRNIVCVKANHVENIPSKHKQVAQCYEEFISCSPLDSCILFHEGGHWRELVVRTSSCGHTMAIITFHPQQLGQEALATQKALLREFFTRGPGAVCALTSLYFQESTMTRCSHEQSPYQLLHGAPHIFEELLGLKFRISPDAFFQVNTAGAEVLYQAVGELCQATEDTVLLDICCGTGEFLSSQSFAFQSWSSLLSKVIGVEVVEKAIEDAEWNAEFNGISNCEFHSGKAEAVLPQLLASWEDARPLVAVVNPSRAGLHSRVVRAIRNCRSIRSLLYISCKPEGEAMRNFLELCCPPDPRKKLAGEPFAPVLAIPFDMFPHTVHCELVLLFTR</sequence>
<evidence type="ECO:0000256" key="6">
    <source>
        <dbReference type="PROSITE-ProRule" id="PRU01024"/>
    </source>
</evidence>
<keyword evidence="9" id="KW-1185">Reference proteome</keyword>
<dbReference type="Gene3D" id="3.40.50.150">
    <property type="entry name" value="Vaccinia Virus protein VP39"/>
    <property type="match status" value="1"/>
</dbReference>
<dbReference type="InterPro" id="IPR010280">
    <property type="entry name" value="U5_MeTrfase_fam"/>
</dbReference>